<feature type="non-terminal residue" evidence="1">
    <location>
        <position position="1"/>
    </location>
</feature>
<dbReference type="Proteomes" id="UP000823388">
    <property type="component" value="Chromosome 2K"/>
</dbReference>
<name>A0A8T0WQG4_PANVG</name>
<organism evidence="1 2">
    <name type="scientific">Panicum virgatum</name>
    <name type="common">Blackwell switchgrass</name>
    <dbReference type="NCBI Taxonomy" id="38727"/>
    <lineage>
        <taxon>Eukaryota</taxon>
        <taxon>Viridiplantae</taxon>
        <taxon>Streptophyta</taxon>
        <taxon>Embryophyta</taxon>
        <taxon>Tracheophyta</taxon>
        <taxon>Spermatophyta</taxon>
        <taxon>Magnoliopsida</taxon>
        <taxon>Liliopsida</taxon>
        <taxon>Poales</taxon>
        <taxon>Poaceae</taxon>
        <taxon>PACMAD clade</taxon>
        <taxon>Panicoideae</taxon>
        <taxon>Panicodae</taxon>
        <taxon>Paniceae</taxon>
        <taxon>Panicinae</taxon>
        <taxon>Panicum</taxon>
        <taxon>Panicum sect. Hiantes</taxon>
    </lineage>
</organism>
<accession>A0A8T0WQG4</accession>
<dbReference type="EMBL" id="CM029039">
    <property type="protein sequence ID" value="KAG2647354.1"/>
    <property type="molecule type" value="Genomic_DNA"/>
</dbReference>
<comment type="caution">
    <text evidence="1">The sequence shown here is derived from an EMBL/GenBank/DDBJ whole genome shotgun (WGS) entry which is preliminary data.</text>
</comment>
<gene>
    <name evidence="1" type="ORF">PVAP13_2KG575259</name>
</gene>
<protein>
    <submittedName>
        <fullName evidence="1">Uncharacterized protein</fullName>
    </submittedName>
</protein>
<sequence>GGEATCTAGSRGARWERRRRCGVAAMGPKRGENSLELATNLDVAGGAADGVVGVRGEDAAGDERQVMTVRGDKIAKRRRAAANPHRSRELCARGFLWGNRSRGRFRTS</sequence>
<reference evidence="1" key="1">
    <citation type="submission" date="2020-05" db="EMBL/GenBank/DDBJ databases">
        <title>WGS assembly of Panicum virgatum.</title>
        <authorList>
            <person name="Lovell J.T."/>
            <person name="Jenkins J."/>
            <person name="Shu S."/>
            <person name="Juenger T.E."/>
            <person name="Schmutz J."/>
        </authorList>
    </citation>
    <scope>NUCLEOTIDE SEQUENCE</scope>
    <source>
        <strain evidence="1">AP13</strain>
    </source>
</reference>
<proteinExistence type="predicted"/>
<dbReference type="AlphaFoldDB" id="A0A8T0WQG4"/>
<evidence type="ECO:0000313" key="2">
    <source>
        <dbReference type="Proteomes" id="UP000823388"/>
    </source>
</evidence>
<evidence type="ECO:0000313" key="1">
    <source>
        <dbReference type="EMBL" id="KAG2647354.1"/>
    </source>
</evidence>
<keyword evidence="2" id="KW-1185">Reference proteome</keyword>